<accession>A0A2S6AEN1</accession>
<gene>
    <name evidence="2" type="ORF">C5F51_00540</name>
</gene>
<keyword evidence="1" id="KW-0472">Membrane</keyword>
<sequence length="136" mass="14483">MRKWLPLLIDVVLVIVFCAIGRRSHDEAVAAGLLRTVWPFGAGLLIGWVIAPAIVGRGRLSDALARFDGSAVWPTGVVVWLSTLIGGMVLRVISGQGTAVSFVIVAATVLAVFLLGWRAVWILAARRIRVTGASVN</sequence>
<dbReference type="Proteomes" id="UP000238356">
    <property type="component" value="Unassembled WGS sequence"/>
</dbReference>
<keyword evidence="1" id="KW-1133">Transmembrane helix</keyword>
<protein>
    <submittedName>
        <fullName evidence="2">DUF3054 domain-containing protein</fullName>
    </submittedName>
</protein>
<keyword evidence="3" id="KW-1185">Reference proteome</keyword>
<evidence type="ECO:0000256" key="1">
    <source>
        <dbReference type="SAM" id="Phobius"/>
    </source>
</evidence>
<evidence type="ECO:0000313" key="3">
    <source>
        <dbReference type="Proteomes" id="UP000238356"/>
    </source>
</evidence>
<dbReference type="EMBL" id="PSZD01000001">
    <property type="protein sequence ID" value="PPJ32863.1"/>
    <property type="molecule type" value="Genomic_DNA"/>
</dbReference>
<dbReference type="InterPro" id="IPR021414">
    <property type="entry name" value="DUF3054"/>
</dbReference>
<comment type="caution">
    <text evidence="2">The sequence shown here is derived from an EMBL/GenBank/DDBJ whole genome shotgun (WGS) entry which is preliminary data.</text>
</comment>
<feature type="transmembrane region" description="Helical" evidence="1">
    <location>
        <begin position="99"/>
        <end position="120"/>
    </location>
</feature>
<name>A0A2S6AEN1_9NOCA</name>
<dbReference type="AlphaFoldDB" id="A0A2S6AEN1"/>
<keyword evidence="1" id="KW-0812">Transmembrane</keyword>
<dbReference type="RefSeq" id="WP_104362319.1">
    <property type="nucleotide sequence ID" value="NZ_PSZD01000001.1"/>
</dbReference>
<organism evidence="2 3">
    <name type="scientific">Nocardia nova</name>
    <dbReference type="NCBI Taxonomy" id="37330"/>
    <lineage>
        <taxon>Bacteria</taxon>
        <taxon>Bacillati</taxon>
        <taxon>Actinomycetota</taxon>
        <taxon>Actinomycetes</taxon>
        <taxon>Mycobacteriales</taxon>
        <taxon>Nocardiaceae</taxon>
        <taxon>Nocardia</taxon>
    </lineage>
</organism>
<reference evidence="2 3" key="1">
    <citation type="submission" date="2018-02" db="EMBL/GenBank/DDBJ databases">
        <title>8 Nocardia nova and 1 Nocardia cyriacigeorgica strain used for evolution to TMP-SMX.</title>
        <authorList>
            <person name="Mehta H."/>
            <person name="Weng J."/>
            <person name="Shamoo Y."/>
        </authorList>
    </citation>
    <scope>NUCLEOTIDE SEQUENCE [LARGE SCALE GENOMIC DNA]</scope>
    <source>
        <strain evidence="2 3">BAA2227</strain>
    </source>
</reference>
<evidence type="ECO:0000313" key="2">
    <source>
        <dbReference type="EMBL" id="PPJ32863.1"/>
    </source>
</evidence>
<feature type="transmembrane region" description="Helical" evidence="1">
    <location>
        <begin position="37"/>
        <end position="60"/>
    </location>
</feature>
<feature type="transmembrane region" description="Helical" evidence="1">
    <location>
        <begin position="7"/>
        <end position="25"/>
    </location>
</feature>
<proteinExistence type="predicted"/>
<feature type="transmembrane region" description="Helical" evidence="1">
    <location>
        <begin position="72"/>
        <end position="93"/>
    </location>
</feature>
<dbReference type="Pfam" id="PF11255">
    <property type="entry name" value="DUF3054"/>
    <property type="match status" value="1"/>
</dbReference>